<keyword evidence="1" id="KW-1185">Reference proteome</keyword>
<protein>
    <submittedName>
        <fullName evidence="2">Uncharacterized protein</fullName>
    </submittedName>
</protein>
<dbReference type="WBParaSite" id="nRc.2.0.1.t07694-RA">
    <property type="protein sequence ID" value="nRc.2.0.1.t07694-RA"/>
    <property type="gene ID" value="nRc.2.0.1.g07694"/>
</dbReference>
<reference evidence="2" key="1">
    <citation type="submission" date="2022-11" db="UniProtKB">
        <authorList>
            <consortium name="WormBaseParasite"/>
        </authorList>
    </citation>
    <scope>IDENTIFICATION</scope>
</reference>
<organism evidence="1 2">
    <name type="scientific">Romanomermis culicivorax</name>
    <name type="common">Nematode worm</name>
    <dbReference type="NCBI Taxonomy" id="13658"/>
    <lineage>
        <taxon>Eukaryota</taxon>
        <taxon>Metazoa</taxon>
        <taxon>Ecdysozoa</taxon>
        <taxon>Nematoda</taxon>
        <taxon>Enoplea</taxon>
        <taxon>Dorylaimia</taxon>
        <taxon>Mermithida</taxon>
        <taxon>Mermithoidea</taxon>
        <taxon>Mermithidae</taxon>
        <taxon>Romanomermis</taxon>
    </lineage>
</organism>
<name>A0A915I2K7_ROMCU</name>
<dbReference type="AlphaFoldDB" id="A0A915I2K7"/>
<evidence type="ECO:0000313" key="1">
    <source>
        <dbReference type="Proteomes" id="UP000887565"/>
    </source>
</evidence>
<dbReference type="Proteomes" id="UP000887565">
    <property type="component" value="Unplaced"/>
</dbReference>
<accession>A0A915I2K7</accession>
<sequence>MTVTPNNVGATNSANGQLTSAAAKAFYPTAAAAAAAAVAAARFTSSSGHALTKEAHPGNVL</sequence>
<evidence type="ECO:0000313" key="2">
    <source>
        <dbReference type="WBParaSite" id="nRc.2.0.1.t07694-RA"/>
    </source>
</evidence>
<proteinExistence type="predicted"/>